<organism evidence="2 3">
    <name type="scientific">Streptomyces lonegramiae</name>
    <dbReference type="NCBI Taxonomy" id="3075524"/>
    <lineage>
        <taxon>Bacteria</taxon>
        <taxon>Bacillati</taxon>
        <taxon>Actinomycetota</taxon>
        <taxon>Actinomycetes</taxon>
        <taxon>Kitasatosporales</taxon>
        <taxon>Streptomycetaceae</taxon>
        <taxon>Streptomyces</taxon>
    </lineage>
</organism>
<keyword evidence="3" id="KW-1185">Reference proteome</keyword>
<evidence type="ECO:0000256" key="1">
    <source>
        <dbReference type="SAM" id="MobiDB-lite"/>
    </source>
</evidence>
<reference evidence="2" key="1">
    <citation type="submission" date="2024-05" db="EMBL/GenBank/DDBJ databases">
        <title>30 novel species of actinomycetes from the DSMZ collection.</title>
        <authorList>
            <person name="Nouioui I."/>
        </authorList>
    </citation>
    <scope>NUCLEOTIDE SEQUENCE</scope>
    <source>
        <strain evidence="2">DSM 41529</strain>
    </source>
</reference>
<evidence type="ECO:0000313" key="3">
    <source>
        <dbReference type="Proteomes" id="UP001180754"/>
    </source>
</evidence>
<evidence type="ECO:0008006" key="4">
    <source>
        <dbReference type="Google" id="ProtNLM"/>
    </source>
</evidence>
<feature type="compositionally biased region" description="Polar residues" evidence="1">
    <location>
        <begin position="10"/>
        <end position="22"/>
    </location>
</feature>
<dbReference type="Proteomes" id="UP001180754">
    <property type="component" value="Unassembled WGS sequence"/>
</dbReference>
<name>A0ABU2X777_9ACTN</name>
<gene>
    <name evidence="2" type="ORF">RND15_00980</name>
</gene>
<proteinExistence type="predicted"/>
<dbReference type="RefSeq" id="WP_311721548.1">
    <property type="nucleotide sequence ID" value="NZ_JAVRFD010000001.1"/>
</dbReference>
<dbReference type="EMBL" id="JAVRFD010000001">
    <property type="protein sequence ID" value="MDT0541289.1"/>
    <property type="molecule type" value="Genomic_DNA"/>
</dbReference>
<sequence>MSAPPPPQGGYQTYDPQYQQYAGGQAPHGQRPVTPRRPSRRFNPRSPLGKAVVLVITAICASVWYLVKEDEPRNPGTTDDREVSAAVGDCMKEKGTDGGEKLEVVDCSDEAARYRVESTGDIKGDCRPGEVRYTETRRTVTLLTLCLSEAR</sequence>
<accession>A0ABU2X777</accession>
<evidence type="ECO:0000313" key="2">
    <source>
        <dbReference type="EMBL" id="MDT0541289.1"/>
    </source>
</evidence>
<comment type="caution">
    <text evidence="2">The sequence shown here is derived from an EMBL/GenBank/DDBJ whole genome shotgun (WGS) entry which is preliminary data.</text>
</comment>
<feature type="region of interest" description="Disordered" evidence="1">
    <location>
        <begin position="1"/>
        <end position="46"/>
    </location>
</feature>
<protein>
    <recommendedName>
        <fullName evidence="4">Subtilisin inhibitor-like</fullName>
    </recommendedName>
</protein>